<sequence length="100" mass="10467">MCADCGTPEWNQLDHRIPVAAGGAHSLANCCPICESCNRAKYLVSDRRRIADFRADRGCGHTVSGNSAAGGTGKTSTSDGSDRQIANRARGSAKASLNSR</sequence>
<evidence type="ECO:0000313" key="5">
    <source>
        <dbReference type="Proteomes" id="UP001609176"/>
    </source>
</evidence>
<proteinExistence type="predicted"/>
<evidence type="ECO:0000313" key="3">
    <source>
        <dbReference type="EMBL" id="MFH5230277.1"/>
    </source>
</evidence>
<dbReference type="InterPro" id="IPR002711">
    <property type="entry name" value="HNH"/>
</dbReference>
<keyword evidence="6" id="KW-1185">Reference proteome</keyword>
<evidence type="ECO:0000313" key="6">
    <source>
        <dbReference type="Proteomes" id="UP001609219"/>
    </source>
</evidence>
<dbReference type="EMBL" id="JBIMSP010000011">
    <property type="protein sequence ID" value="MFH5242067.1"/>
    <property type="molecule type" value="Genomic_DNA"/>
</dbReference>
<gene>
    <name evidence="4" type="ORF">ACHIPV_09225</name>
    <name evidence="3" type="ORF">ACHIRB_17075</name>
</gene>
<dbReference type="RefSeq" id="WP_395124198.1">
    <property type="nucleotide sequence ID" value="NZ_JBIMSN010000072.1"/>
</dbReference>
<dbReference type="Pfam" id="PF01844">
    <property type="entry name" value="HNH"/>
    <property type="match status" value="1"/>
</dbReference>
<feature type="domain" description="HNH" evidence="2">
    <location>
        <begin position="2"/>
        <end position="41"/>
    </location>
</feature>
<organism evidence="3 6">
    <name type="scientific">Antrihabitans spumae</name>
    <dbReference type="NCBI Taxonomy" id="3373370"/>
    <lineage>
        <taxon>Bacteria</taxon>
        <taxon>Bacillati</taxon>
        <taxon>Actinomycetota</taxon>
        <taxon>Actinomycetes</taxon>
        <taxon>Mycobacteriales</taxon>
        <taxon>Nocardiaceae</taxon>
        <taxon>Antrihabitans</taxon>
    </lineage>
</organism>
<comment type="caution">
    <text evidence="3">The sequence shown here is derived from an EMBL/GenBank/DDBJ whole genome shotgun (WGS) entry which is preliminary data.</text>
</comment>
<dbReference type="Proteomes" id="UP001609176">
    <property type="component" value="Unassembled WGS sequence"/>
</dbReference>
<keyword evidence="3" id="KW-0378">Hydrolase</keyword>
<dbReference type="InterPro" id="IPR003615">
    <property type="entry name" value="HNH_nuc"/>
</dbReference>
<dbReference type="GO" id="GO:0004519">
    <property type="term" value="F:endonuclease activity"/>
    <property type="evidence" value="ECO:0007669"/>
    <property type="project" value="UniProtKB-KW"/>
</dbReference>
<dbReference type="EMBL" id="JBIMSN010000072">
    <property type="protein sequence ID" value="MFH5230277.1"/>
    <property type="molecule type" value="Genomic_DNA"/>
</dbReference>
<evidence type="ECO:0000259" key="2">
    <source>
        <dbReference type="Pfam" id="PF01844"/>
    </source>
</evidence>
<keyword evidence="3" id="KW-0255">Endonuclease</keyword>
<dbReference type="Gene3D" id="1.10.30.50">
    <property type="match status" value="1"/>
</dbReference>
<accession>A0ABW7K5G5</accession>
<reference evidence="5 6" key="1">
    <citation type="submission" date="2024-10" db="EMBL/GenBank/DDBJ databases">
        <authorList>
            <person name="Riesco R."/>
        </authorList>
    </citation>
    <scope>NUCLEOTIDE SEQUENCE [LARGE SCALE GENOMIC DNA]</scope>
    <source>
        <strain evidence="4 5">NCIMB 15448</strain>
        <strain evidence="3 6">NCIMB 15450</strain>
    </source>
</reference>
<evidence type="ECO:0000313" key="4">
    <source>
        <dbReference type="EMBL" id="MFH5242067.1"/>
    </source>
</evidence>
<keyword evidence="3" id="KW-0540">Nuclease</keyword>
<dbReference type="CDD" id="cd00085">
    <property type="entry name" value="HNHc"/>
    <property type="match status" value="1"/>
</dbReference>
<evidence type="ECO:0000256" key="1">
    <source>
        <dbReference type="SAM" id="MobiDB-lite"/>
    </source>
</evidence>
<protein>
    <submittedName>
        <fullName evidence="3">HNH endonuclease</fullName>
    </submittedName>
</protein>
<dbReference type="Proteomes" id="UP001609219">
    <property type="component" value="Unassembled WGS sequence"/>
</dbReference>
<name>A0ABW7K5G5_9NOCA</name>
<feature type="region of interest" description="Disordered" evidence="1">
    <location>
        <begin position="59"/>
        <end position="100"/>
    </location>
</feature>